<evidence type="ECO:0000313" key="2">
    <source>
        <dbReference type="EMBL" id="MCT7360502.1"/>
    </source>
</evidence>
<sequence length="236" mass="26316">MLSHDHFRPFFFHRFALLLLLMLGCTATVQADEQSKLRFLQQQFDNSADHSRLWQNGWFGLFAGFTAVNGIAYTQTDGEHNKYDRVVGFTTSFLGAADMLLNPMETHNFADDLAAMPTTDNNARQAKLAQAEQWLNTAAEREIYERSLLNHVLAGLVNGLAGLAVAYDDKRPADGWMTFASGMIASEVKIYTAPQTMTEAREQYRNGNLEAAAAKSDTAYWQVAAFGPVLSATYHF</sequence>
<dbReference type="AlphaFoldDB" id="A0A9X2WHG1"/>
<proteinExistence type="predicted"/>
<reference evidence="2" key="1">
    <citation type="journal article" date="2022" name="Front. Microbiol.">
        <title>Genome-based taxonomic rearrangement of Oceanobacter-related bacteria including the description of Thalassolituus hydrocarbonoclasticus sp. nov. and Thalassolituus pacificus sp. nov. and emended description of the genus Thalassolituus.</title>
        <authorList>
            <person name="Dong C."/>
            <person name="Wei L."/>
            <person name="Wang J."/>
            <person name="Lai Q."/>
            <person name="Huang Z."/>
            <person name="Shao Z."/>
        </authorList>
    </citation>
    <scope>NUCLEOTIDE SEQUENCE</scope>
    <source>
        <strain evidence="2">59MF3M-4</strain>
    </source>
</reference>
<protein>
    <submittedName>
        <fullName evidence="2">Uncharacterized protein</fullName>
    </submittedName>
</protein>
<organism evidence="2 3">
    <name type="scientific">Thalassolituus pacificus</name>
    <dbReference type="NCBI Taxonomy" id="2975440"/>
    <lineage>
        <taxon>Bacteria</taxon>
        <taxon>Pseudomonadati</taxon>
        <taxon>Pseudomonadota</taxon>
        <taxon>Gammaproteobacteria</taxon>
        <taxon>Oceanospirillales</taxon>
        <taxon>Oceanospirillaceae</taxon>
        <taxon>Thalassolituus</taxon>
    </lineage>
</organism>
<evidence type="ECO:0000256" key="1">
    <source>
        <dbReference type="SAM" id="SignalP"/>
    </source>
</evidence>
<keyword evidence="3" id="KW-1185">Reference proteome</keyword>
<dbReference type="EMBL" id="JAOANI010000028">
    <property type="protein sequence ID" value="MCT7360502.1"/>
    <property type="molecule type" value="Genomic_DNA"/>
</dbReference>
<accession>A0A9X2WHG1</accession>
<dbReference type="RefSeq" id="WP_260977334.1">
    <property type="nucleotide sequence ID" value="NZ_JAOANI010000028.1"/>
</dbReference>
<gene>
    <name evidence="2" type="ORF">NYR02_15880</name>
</gene>
<keyword evidence="1" id="KW-0732">Signal</keyword>
<comment type="caution">
    <text evidence="2">The sequence shown here is derived from an EMBL/GenBank/DDBJ whole genome shotgun (WGS) entry which is preliminary data.</text>
</comment>
<dbReference type="Proteomes" id="UP001147830">
    <property type="component" value="Unassembled WGS sequence"/>
</dbReference>
<feature type="signal peptide" evidence="1">
    <location>
        <begin position="1"/>
        <end position="31"/>
    </location>
</feature>
<reference evidence="2" key="2">
    <citation type="submission" date="2022-08" db="EMBL/GenBank/DDBJ databases">
        <authorList>
            <person name="Dong C."/>
        </authorList>
    </citation>
    <scope>NUCLEOTIDE SEQUENCE</scope>
    <source>
        <strain evidence="2">59MF3M-4</strain>
    </source>
</reference>
<name>A0A9X2WHG1_9GAMM</name>
<feature type="chain" id="PRO_5040946439" evidence="1">
    <location>
        <begin position="32"/>
        <end position="236"/>
    </location>
</feature>
<evidence type="ECO:0000313" key="3">
    <source>
        <dbReference type="Proteomes" id="UP001147830"/>
    </source>
</evidence>